<evidence type="ECO:0000259" key="2">
    <source>
        <dbReference type="PROSITE" id="PS51724"/>
    </source>
</evidence>
<feature type="transmembrane region" description="Helical" evidence="1">
    <location>
        <begin position="36"/>
        <end position="55"/>
    </location>
</feature>
<dbReference type="InterPro" id="IPR007730">
    <property type="entry name" value="SPOR-like_dom"/>
</dbReference>
<reference evidence="3 4" key="1">
    <citation type="submission" date="2019-02" db="EMBL/GenBank/DDBJ databases">
        <title>Prokaryotic population dynamics and viral predation in marine succession experiment using metagenomics: the confinement effect.</title>
        <authorList>
            <person name="Haro-Moreno J.M."/>
            <person name="Rodriguez-Valera F."/>
            <person name="Lopez-Perez M."/>
        </authorList>
    </citation>
    <scope>NUCLEOTIDE SEQUENCE [LARGE SCALE GENOMIC DNA]</scope>
    <source>
        <strain evidence="3">MED-G163</strain>
    </source>
</reference>
<proteinExistence type="predicted"/>
<keyword evidence="1" id="KW-0472">Membrane</keyword>
<keyword evidence="1" id="KW-0812">Transmembrane</keyword>
<dbReference type="Gene3D" id="3.30.70.1070">
    <property type="entry name" value="Sporulation related repeat"/>
    <property type="match status" value="1"/>
</dbReference>
<accession>A0A520MPV7</accession>
<dbReference type="PROSITE" id="PS51724">
    <property type="entry name" value="SPOR"/>
    <property type="match status" value="1"/>
</dbReference>
<dbReference type="Proteomes" id="UP000315782">
    <property type="component" value="Unassembled WGS sequence"/>
</dbReference>
<organism evidence="3 4">
    <name type="scientific">SAR86 cluster bacterium</name>
    <dbReference type="NCBI Taxonomy" id="2030880"/>
    <lineage>
        <taxon>Bacteria</taxon>
        <taxon>Pseudomonadati</taxon>
        <taxon>Pseudomonadota</taxon>
        <taxon>Gammaproteobacteria</taxon>
        <taxon>SAR86 cluster</taxon>
    </lineage>
</organism>
<gene>
    <name evidence="3" type="ORF">EVA96_00335</name>
</gene>
<dbReference type="AlphaFoldDB" id="A0A520MPV7"/>
<protein>
    <submittedName>
        <fullName evidence="3">SPOR domain-containing protein</fullName>
    </submittedName>
</protein>
<dbReference type="InterPro" id="IPR036680">
    <property type="entry name" value="SPOR-like_sf"/>
</dbReference>
<dbReference type="EMBL" id="SHBI01000001">
    <property type="protein sequence ID" value="RZO23251.1"/>
    <property type="molecule type" value="Genomic_DNA"/>
</dbReference>
<keyword evidence="1" id="KW-1133">Transmembrane helix</keyword>
<evidence type="ECO:0000313" key="4">
    <source>
        <dbReference type="Proteomes" id="UP000315782"/>
    </source>
</evidence>
<comment type="caution">
    <text evidence="3">The sequence shown here is derived from an EMBL/GenBank/DDBJ whole genome shotgun (WGS) entry which is preliminary data.</text>
</comment>
<feature type="domain" description="SPOR" evidence="2">
    <location>
        <begin position="93"/>
        <end position="177"/>
    </location>
</feature>
<dbReference type="SUPFAM" id="SSF110997">
    <property type="entry name" value="Sporulation related repeat"/>
    <property type="match status" value="1"/>
</dbReference>
<dbReference type="GO" id="GO:0042834">
    <property type="term" value="F:peptidoglycan binding"/>
    <property type="evidence" value="ECO:0007669"/>
    <property type="project" value="InterPro"/>
</dbReference>
<dbReference type="Pfam" id="PF05036">
    <property type="entry name" value="SPOR"/>
    <property type="match status" value="1"/>
</dbReference>
<evidence type="ECO:0000313" key="3">
    <source>
        <dbReference type="EMBL" id="RZO23251.1"/>
    </source>
</evidence>
<evidence type="ECO:0000256" key="1">
    <source>
        <dbReference type="SAM" id="Phobius"/>
    </source>
</evidence>
<sequence length="177" mass="20072">MKDYANKKSLNRRSVKSRKKVYGAKKKSIQVISSRILLGLFITSLSLAAISFFYFETDVENIESRNELNNITIDFPSSLLEGSVLIESSSEDRFLFCEYFVQIGAYGNKKYAYEAKEILEDIKLISINEIYSSSDPGKKLHSVLSGPYANRSAANNSKEVITKKGFEPRLRTLCKEK</sequence>
<name>A0A520MPV7_9GAMM</name>